<dbReference type="PANTHER" id="PTHR43248">
    <property type="entry name" value="2-SUCCINYL-6-HYDROXY-2,4-CYCLOHEXADIENE-1-CARBOXYLATE SYNTHASE"/>
    <property type="match status" value="1"/>
</dbReference>
<feature type="domain" description="AB hydrolase-1" evidence="6">
    <location>
        <begin position="133"/>
        <end position="313"/>
    </location>
</feature>
<feature type="chain" id="PRO_5004570341" description="AB hydrolase-1 domain-containing protein" evidence="5">
    <location>
        <begin position="20"/>
        <end position="682"/>
    </location>
</feature>
<dbReference type="SUPFAM" id="SSF53474">
    <property type="entry name" value="alpha/beta-Hydrolases"/>
    <property type="match status" value="1"/>
</dbReference>
<evidence type="ECO:0000313" key="7">
    <source>
        <dbReference type="EMBL" id="EQC35536.1"/>
    </source>
</evidence>
<evidence type="ECO:0000256" key="4">
    <source>
        <dbReference type="SAM" id="Phobius"/>
    </source>
</evidence>
<protein>
    <recommendedName>
        <fullName evidence="6">AB hydrolase-1 domain-containing protein</fullName>
    </recommendedName>
</protein>
<evidence type="ECO:0000256" key="5">
    <source>
        <dbReference type="SAM" id="SignalP"/>
    </source>
</evidence>
<dbReference type="InParanoid" id="T0QLF5"/>
<dbReference type="InterPro" id="IPR000073">
    <property type="entry name" value="AB_hydrolase_1"/>
</dbReference>
<evidence type="ECO:0000259" key="6">
    <source>
        <dbReference type="Pfam" id="PF00561"/>
    </source>
</evidence>
<dbReference type="VEuPathDB" id="FungiDB:SDRG_06827"/>
<dbReference type="InterPro" id="IPR029058">
    <property type="entry name" value="AB_hydrolase_fold"/>
</dbReference>
<dbReference type="eggNOG" id="ENOG502SA35">
    <property type="taxonomic scope" value="Eukaryota"/>
</dbReference>
<keyword evidence="8" id="KW-1185">Reference proteome</keyword>
<feature type="compositionally biased region" description="Low complexity" evidence="3">
    <location>
        <begin position="613"/>
        <end position="633"/>
    </location>
</feature>
<keyword evidence="4" id="KW-0472">Membrane</keyword>
<feature type="region of interest" description="Disordered" evidence="3">
    <location>
        <begin position="607"/>
        <end position="633"/>
    </location>
</feature>
<evidence type="ECO:0000256" key="1">
    <source>
        <dbReference type="ARBA" id="ARBA00010088"/>
    </source>
</evidence>
<dbReference type="EMBL" id="JH767150">
    <property type="protein sequence ID" value="EQC35536.1"/>
    <property type="molecule type" value="Genomic_DNA"/>
</dbReference>
<dbReference type="AlphaFoldDB" id="T0QLF5"/>
<dbReference type="Pfam" id="PF00561">
    <property type="entry name" value="Abhydrolase_1"/>
    <property type="match status" value="1"/>
</dbReference>
<comment type="similarity">
    <text evidence="1">Belongs to the peptidase S33 family.</text>
</comment>
<evidence type="ECO:0000256" key="2">
    <source>
        <dbReference type="ARBA" id="ARBA00022801"/>
    </source>
</evidence>
<evidence type="ECO:0000256" key="3">
    <source>
        <dbReference type="SAM" id="MobiDB-lite"/>
    </source>
</evidence>
<dbReference type="PANTHER" id="PTHR43248:SF3">
    <property type="entry name" value="AB HYDROLASE-1 DOMAIN-CONTAINING PROTEIN"/>
    <property type="match status" value="1"/>
</dbReference>
<sequence>MTLLARASLLLLVATASFAADTLPINGWYPCSINTEATSAPKASSASSSVQSLKASIGDDGRMWSALLHPMRTTYIEALATTKRATTVECAEFTLPLCHDGLCTAPANASTTTIPVFVKRALATTRTTSTKALWFLQGGPGASSVNMESFMVLLYNILGGAVDVYTMDHRGTGRSHRLTCEAAQIETSGSPTKGQITNSVLATCAQDVNTQLGGGAASVLRSFSTTSAAMDLSKVITSIGNANTFVYGVSYGTYLVERLMQLENPSIKGYILDGVVSNSGSKTNTKMVFNDWDKNVESVAQTFVALCTADPFCSAKFPGSDLKTTMTALYASLDAGPTKTQCASLLSSVQDGLSPSDLLRIVFSTLLQDQSLRPLIPALVYRIKRCTTNDALAVYNFLVQFTSSSSDDSDVLDSTMLYNLVVASELWRTPTESASALATTFESTLIGSDVSDLAKMYCIASGGSDANCAGVTASKYRLQYPTDKYFDQPITIPTGASVLLMGGRLDPQTYYKYGEYQYDSFIGTAKRLVEFNYSAHGTVANTPVTTKNGAPCGAQILGSFVLVNGDLDNLDTSCMAVVQPMTFQLTASNVQSLMATTDAYDGTPTQKFTQGITKTTNPSGGSSSGSLGTKTTPDATSSGWKTAAIIAFVLVGLLLLVIGYLLYRARVIAQKQPTYDQHVTEA</sequence>
<feature type="transmembrane region" description="Helical" evidence="4">
    <location>
        <begin position="643"/>
        <end position="663"/>
    </location>
</feature>
<organism evidence="7 8">
    <name type="scientific">Saprolegnia diclina (strain VS20)</name>
    <dbReference type="NCBI Taxonomy" id="1156394"/>
    <lineage>
        <taxon>Eukaryota</taxon>
        <taxon>Sar</taxon>
        <taxon>Stramenopiles</taxon>
        <taxon>Oomycota</taxon>
        <taxon>Saprolegniomycetes</taxon>
        <taxon>Saprolegniales</taxon>
        <taxon>Saprolegniaceae</taxon>
        <taxon>Saprolegnia</taxon>
    </lineage>
</organism>
<dbReference type="STRING" id="1156394.T0QLF5"/>
<accession>T0QLF5</accession>
<dbReference type="Gene3D" id="3.40.50.1820">
    <property type="entry name" value="alpha/beta hydrolase"/>
    <property type="match status" value="1"/>
</dbReference>
<dbReference type="RefSeq" id="XP_008610853.1">
    <property type="nucleotide sequence ID" value="XM_008612631.1"/>
</dbReference>
<dbReference type="OrthoDB" id="425534at2759"/>
<keyword evidence="2" id="KW-0378">Hydrolase</keyword>
<keyword evidence="4" id="KW-1133">Transmembrane helix</keyword>
<dbReference type="OMA" id="QYFFLST"/>
<gene>
    <name evidence="7" type="ORF">SDRG_06827</name>
</gene>
<evidence type="ECO:0000313" key="8">
    <source>
        <dbReference type="Proteomes" id="UP000030762"/>
    </source>
</evidence>
<name>T0QLF5_SAPDV</name>
<dbReference type="InterPro" id="IPR051601">
    <property type="entry name" value="Serine_prot/Carboxylest_S33"/>
</dbReference>
<keyword evidence="5" id="KW-0732">Signal</keyword>
<proteinExistence type="inferred from homology"/>
<feature type="signal peptide" evidence="5">
    <location>
        <begin position="1"/>
        <end position="19"/>
    </location>
</feature>
<reference evidence="7 8" key="1">
    <citation type="submission" date="2012-04" db="EMBL/GenBank/DDBJ databases">
        <title>The Genome Sequence of Saprolegnia declina VS20.</title>
        <authorList>
            <consortium name="The Broad Institute Genome Sequencing Platform"/>
            <person name="Russ C."/>
            <person name="Nusbaum C."/>
            <person name="Tyler B."/>
            <person name="van West P."/>
            <person name="Dieguez-Uribeondo J."/>
            <person name="de Bruijn I."/>
            <person name="Tripathy S."/>
            <person name="Jiang R."/>
            <person name="Young S.K."/>
            <person name="Zeng Q."/>
            <person name="Gargeya S."/>
            <person name="Fitzgerald M."/>
            <person name="Haas B."/>
            <person name="Abouelleil A."/>
            <person name="Alvarado L."/>
            <person name="Arachchi H.M."/>
            <person name="Berlin A."/>
            <person name="Chapman S.B."/>
            <person name="Goldberg J."/>
            <person name="Griggs A."/>
            <person name="Gujja S."/>
            <person name="Hansen M."/>
            <person name="Howarth C."/>
            <person name="Imamovic A."/>
            <person name="Larimer J."/>
            <person name="McCowen C."/>
            <person name="Montmayeur A."/>
            <person name="Murphy C."/>
            <person name="Neiman D."/>
            <person name="Pearson M."/>
            <person name="Priest M."/>
            <person name="Roberts A."/>
            <person name="Saif S."/>
            <person name="Shea T."/>
            <person name="Sisk P."/>
            <person name="Sykes S."/>
            <person name="Wortman J."/>
            <person name="Nusbaum C."/>
            <person name="Birren B."/>
        </authorList>
    </citation>
    <scope>NUCLEOTIDE SEQUENCE [LARGE SCALE GENOMIC DNA]</scope>
    <source>
        <strain evidence="7 8">VS20</strain>
    </source>
</reference>
<dbReference type="Proteomes" id="UP000030762">
    <property type="component" value="Unassembled WGS sequence"/>
</dbReference>
<dbReference type="GeneID" id="19947554"/>
<dbReference type="GO" id="GO:0016787">
    <property type="term" value="F:hydrolase activity"/>
    <property type="evidence" value="ECO:0007669"/>
    <property type="project" value="UniProtKB-KW"/>
</dbReference>
<keyword evidence="4" id="KW-0812">Transmembrane</keyword>